<dbReference type="EMBL" id="BOOB01000020">
    <property type="protein sequence ID" value="GIH33003.1"/>
    <property type="molecule type" value="Genomic_DNA"/>
</dbReference>
<sequence length="163" mass="16726">MGGRAAGIVGGVGQNGPVPARRLDPDKIREALDAQLADLGRPPYDGPATMAAGACVGAVLDAFEAGRAPVRTAARAAVRHLLEELAARAPGRSVEVRVPPYAAVQCVEGPRHTRGTPPNVIETDPRTWLELATGRLSWADATDAGKIAASGARADLSGLLPLA</sequence>
<feature type="domain" description="Bacterial SCP orthologue" evidence="1">
    <location>
        <begin position="71"/>
        <end position="162"/>
    </location>
</feature>
<evidence type="ECO:0000313" key="3">
    <source>
        <dbReference type="Proteomes" id="UP000651728"/>
    </source>
</evidence>
<proteinExistence type="predicted"/>
<keyword evidence="3" id="KW-1185">Reference proteome</keyword>
<dbReference type="Gene3D" id="3.30.1050.40">
    <property type="match status" value="1"/>
</dbReference>
<evidence type="ECO:0000259" key="1">
    <source>
        <dbReference type="Pfam" id="PF17844"/>
    </source>
</evidence>
<name>A0ABQ4FE21_9ACTN</name>
<dbReference type="Proteomes" id="UP000651728">
    <property type="component" value="Unassembled WGS sequence"/>
</dbReference>
<dbReference type="SUPFAM" id="SSF55718">
    <property type="entry name" value="SCP-like"/>
    <property type="match status" value="1"/>
</dbReference>
<evidence type="ECO:0000313" key="2">
    <source>
        <dbReference type="EMBL" id="GIH33003.1"/>
    </source>
</evidence>
<dbReference type="Pfam" id="PF17844">
    <property type="entry name" value="SCP_3"/>
    <property type="match status" value="1"/>
</dbReference>
<protein>
    <recommendedName>
        <fullName evidence="1">Bacterial SCP orthologue domain-containing protein</fullName>
    </recommendedName>
</protein>
<organism evidence="2 3">
    <name type="scientific">Microbispora amethystogenes</name>
    <dbReference type="NCBI Taxonomy" id="1427754"/>
    <lineage>
        <taxon>Bacteria</taxon>
        <taxon>Bacillati</taxon>
        <taxon>Actinomycetota</taxon>
        <taxon>Actinomycetes</taxon>
        <taxon>Streptosporangiales</taxon>
        <taxon>Streptosporangiaceae</taxon>
        <taxon>Microbispora</taxon>
    </lineage>
</organism>
<dbReference type="InterPro" id="IPR036527">
    <property type="entry name" value="SCP2_sterol-bd_dom_sf"/>
</dbReference>
<dbReference type="InterPro" id="IPR041629">
    <property type="entry name" value="SCP_3"/>
</dbReference>
<accession>A0ABQ4FE21</accession>
<gene>
    <name evidence="2" type="ORF">Mam01_31670</name>
</gene>
<comment type="caution">
    <text evidence="2">The sequence shown here is derived from an EMBL/GenBank/DDBJ whole genome shotgun (WGS) entry which is preliminary data.</text>
</comment>
<reference evidence="2 3" key="1">
    <citation type="submission" date="2021-01" db="EMBL/GenBank/DDBJ databases">
        <title>Whole genome shotgun sequence of Microbispora amethystogenes NBRC 101907.</title>
        <authorList>
            <person name="Komaki H."/>
            <person name="Tamura T."/>
        </authorList>
    </citation>
    <scope>NUCLEOTIDE SEQUENCE [LARGE SCALE GENOMIC DNA]</scope>
    <source>
        <strain evidence="2 3">NBRC 101907</strain>
    </source>
</reference>